<dbReference type="HOGENOM" id="CLU_2730929_0_0_6"/>
<name>E8KEG8_9PAST</name>
<dbReference type="Proteomes" id="UP000005467">
    <property type="component" value="Unassembled WGS sequence"/>
</dbReference>
<evidence type="ECO:0000313" key="1">
    <source>
        <dbReference type="EMBL" id="EFX92714.1"/>
    </source>
</evidence>
<dbReference type="Gene3D" id="3.90.180.10">
    <property type="entry name" value="Medium-chain alcohol dehydrogenases, catalytic domain"/>
    <property type="match status" value="1"/>
</dbReference>
<gene>
    <name evidence="1" type="ORF">HMPREF0027_0235</name>
</gene>
<organism evidence="1 2">
    <name type="scientific">Actinobacillus ureae ATCC 25976</name>
    <dbReference type="NCBI Taxonomy" id="887324"/>
    <lineage>
        <taxon>Bacteria</taxon>
        <taxon>Pseudomonadati</taxon>
        <taxon>Pseudomonadota</taxon>
        <taxon>Gammaproteobacteria</taxon>
        <taxon>Pasteurellales</taxon>
        <taxon>Pasteurellaceae</taxon>
        <taxon>Actinobacillus</taxon>
    </lineage>
</organism>
<dbReference type="RefSeq" id="WP_005621391.1">
    <property type="nucleotide sequence ID" value="NZ_GL831080.1"/>
</dbReference>
<comment type="caution">
    <text evidence="1">The sequence shown here is derived from an EMBL/GenBank/DDBJ whole genome shotgun (WGS) entry which is preliminary data.</text>
</comment>
<keyword evidence="2" id="KW-1185">Reference proteome</keyword>
<dbReference type="EMBL" id="AEVG01000017">
    <property type="protein sequence ID" value="EFX92714.1"/>
    <property type="molecule type" value="Genomic_DNA"/>
</dbReference>
<accession>E8KEG8</accession>
<sequence>MTFKVKGFAALDPKSPLVPHTFERRDVRADDVEIDILYCGAYATQIDIKLAMTGVLLLILSYWADVQSQVQ</sequence>
<evidence type="ECO:0000313" key="2">
    <source>
        <dbReference type="Proteomes" id="UP000005467"/>
    </source>
</evidence>
<protein>
    <submittedName>
        <fullName evidence="1">Uncharacterized protein</fullName>
    </submittedName>
</protein>
<dbReference type="AlphaFoldDB" id="E8KEG8"/>
<reference evidence="1 2" key="1">
    <citation type="submission" date="2011-01" db="EMBL/GenBank/DDBJ databases">
        <authorList>
            <person name="Muzny D."/>
            <person name="Qin X."/>
            <person name="Deng J."/>
            <person name="Jiang H."/>
            <person name="Liu Y."/>
            <person name="Qu J."/>
            <person name="Song X.-Z."/>
            <person name="Zhang L."/>
            <person name="Thornton R."/>
            <person name="Coyle M."/>
            <person name="Francisco L."/>
            <person name="Jackson L."/>
            <person name="Javaid M."/>
            <person name="Korchina V."/>
            <person name="Kovar C."/>
            <person name="Mata R."/>
            <person name="Mathew T."/>
            <person name="Ngo R."/>
            <person name="Nguyen L."/>
            <person name="Nguyen N."/>
            <person name="Okwuonu G."/>
            <person name="Ongeri F."/>
            <person name="Pham C."/>
            <person name="Simmons D."/>
            <person name="Wilczek-Boney K."/>
            <person name="Hale W."/>
            <person name="Jakkamsetti A."/>
            <person name="Pham P."/>
            <person name="Ruth R."/>
            <person name="San Lucas F."/>
            <person name="Warren J."/>
            <person name="Zhang J."/>
            <person name="Zhao Z."/>
            <person name="Zhou C."/>
            <person name="Zhu D."/>
            <person name="Lee S."/>
            <person name="Bess C."/>
            <person name="Blankenburg K."/>
            <person name="Forbes L."/>
            <person name="Fu Q."/>
            <person name="Gubbala S."/>
            <person name="Hirani K."/>
            <person name="Jayaseelan J.C."/>
            <person name="Lara F."/>
            <person name="Munidasa M."/>
            <person name="Palculict T."/>
            <person name="Patil S."/>
            <person name="Pu L.-L."/>
            <person name="Saada N."/>
            <person name="Tang L."/>
            <person name="Weissenberger G."/>
            <person name="Zhu Y."/>
            <person name="Hemphill L."/>
            <person name="Shang Y."/>
            <person name="Youmans B."/>
            <person name="Ayvaz T."/>
            <person name="Ross M."/>
            <person name="Santibanez J."/>
            <person name="Aqrawi P."/>
            <person name="Gross S."/>
            <person name="Joshi V."/>
            <person name="Fowler G."/>
            <person name="Nazareth L."/>
            <person name="Reid J."/>
            <person name="Worley K."/>
            <person name="Petrosino J."/>
            <person name="Highlander S."/>
            <person name="Gibbs R."/>
        </authorList>
    </citation>
    <scope>NUCLEOTIDE SEQUENCE [LARGE SCALE GENOMIC DNA]</scope>
    <source>
        <strain evidence="1 2">ATCC 25976</strain>
    </source>
</reference>
<proteinExistence type="predicted"/>